<sequence length="112" mass="11685">MNVFGMAQLGASTVIFLLAATAAKQWALAPSLGKIVITLALYTLGNLIMLKLIRDFGMSISLSLSAVIQLVAVNVVALAFFGERLTPIQTVGVGLAIIAVALVTLGPYLQGR</sequence>
<evidence type="ECO:0000313" key="2">
    <source>
        <dbReference type="EMBL" id="MCG7505531.1"/>
    </source>
</evidence>
<dbReference type="RefSeq" id="WP_239364763.1">
    <property type="nucleotide sequence ID" value="NZ_JAKREW010000008.1"/>
</dbReference>
<dbReference type="InterPro" id="IPR037185">
    <property type="entry name" value="EmrE-like"/>
</dbReference>
<keyword evidence="1" id="KW-1133">Transmembrane helix</keyword>
<evidence type="ECO:0008006" key="4">
    <source>
        <dbReference type="Google" id="ProtNLM"/>
    </source>
</evidence>
<protein>
    <recommendedName>
        <fullName evidence="4">EamA domain-containing protein</fullName>
    </recommendedName>
</protein>
<comment type="caution">
    <text evidence="2">The sequence shown here is derived from an EMBL/GenBank/DDBJ whole genome shotgun (WGS) entry which is preliminary data.</text>
</comment>
<reference evidence="2 3" key="1">
    <citation type="submission" date="2022-02" db="EMBL/GenBank/DDBJ databases">
        <title>Draft genome sequence of Mezorhizobium retamae strain IRAMC:0171 isolated from Retama raetam nodules.</title>
        <authorList>
            <person name="Bengaied R."/>
            <person name="Sbissi I."/>
            <person name="Huber K."/>
            <person name="Ghodbane F."/>
            <person name="Nouioui I."/>
            <person name="Tarhouni M."/>
            <person name="Gtari M."/>
        </authorList>
    </citation>
    <scope>NUCLEOTIDE SEQUENCE [LARGE SCALE GENOMIC DNA]</scope>
    <source>
        <strain evidence="2 3">IRAMC:0171</strain>
    </source>
</reference>
<proteinExistence type="predicted"/>
<dbReference type="Gene3D" id="1.10.3730.20">
    <property type="match status" value="1"/>
</dbReference>
<organism evidence="2 3">
    <name type="scientific">Mesorhizobium retamae</name>
    <dbReference type="NCBI Taxonomy" id="2912854"/>
    <lineage>
        <taxon>Bacteria</taxon>
        <taxon>Pseudomonadati</taxon>
        <taxon>Pseudomonadota</taxon>
        <taxon>Alphaproteobacteria</taxon>
        <taxon>Hyphomicrobiales</taxon>
        <taxon>Phyllobacteriaceae</taxon>
        <taxon>Mesorhizobium</taxon>
    </lineage>
</organism>
<gene>
    <name evidence="2" type="ORF">L4923_10965</name>
</gene>
<keyword evidence="3" id="KW-1185">Reference proteome</keyword>
<keyword evidence="1" id="KW-0812">Transmembrane</keyword>
<keyword evidence="1" id="KW-0472">Membrane</keyword>
<dbReference type="SUPFAM" id="SSF103481">
    <property type="entry name" value="Multidrug resistance efflux transporter EmrE"/>
    <property type="match status" value="1"/>
</dbReference>
<evidence type="ECO:0000313" key="3">
    <source>
        <dbReference type="Proteomes" id="UP001201701"/>
    </source>
</evidence>
<dbReference type="EMBL" id="JAKREW010000008">
    <property type="protein sequence ID" value="MCG7505531.1"/>
    <property type="molecule type" value="Genomic_DNA"/>
</dbReference>
<dbReference type="Proteomes" id="UP001201701">
    <property type="component" value="Unassembled WGS sequence"/>
</dbReference>
<accession>A0ABS9QDN1</accession>
<feature type="transmembrane region" description="Helical" evidence="1">
    <location>
        <begin position="62"/>
        <end position="82"/>
    </location>
</feature>
<evidence type="ECO:0000256" key="1">
    <source>
        <dbReference type="SAM" id="Phobius"/>
    </source>
</evidence>
<feature type="transmembrane region" description="Helical" evidence="1">
    <location>
        <begin position="88"/>
        <end position="109"/>
    </location>
</feature>
<feature type="transmembrane region" description="Helical" evidence="1">
    <location>
        <begin position="32"/>
        <end position="50"/>
    </location>
</feature>
<name>A0ABS9QDN1_9HYPH</name>